<proteinExistence type="predicted"/>
<dbReference type="Proteomes" id="UP000630097">
    <property type="component" value="Unassembled WGS sequence"/>
</dbReference>
<gene>
    <name evidence="1" type="ORF">Pka01_38290</name>
</gene>
<sequence length="84" mass="9331">MPYGLRVEHERAAPVADDDVGVGQRVDHGFPVAAGGDDESHLVAEASEQVAEGLLRQWGERKDLPRHGRSLACSRNMFYWAQQM</sequence>
<keyword evidence="2" id="KW-1185">Reference proteome</keyword>
<comment type="caution">
    <text evidence="1">The sequence shown here is derived from an EMBL/GenBank/DDBJ whole genome shotgun (WGS) entry which is preliminary data.</text>
</comment>
<accession>A0A8J3PSS9</accession>
<evidence type="ECO:0000313" key="1">
    <source>
        <dbReference type="EMBL" id="GIG80702.1"/>
    </source>
</evidence>
<dbReference type="AlphaFoldDB" id="A0A8J3PSS9"/>
<dbReference type="EMBL" id="BONV01000015">
    <property type="protein sequence ID" value="GIG80702.1"/>
    <property type="molecule type" value="Genomic_DNA"/>
</dbReference>
<organism evidence="1 2">
    <name type="scientific">Planotetraspora kaengkrachanensis</name>
    <dbReference type="NCBI Taxonomy" id="575193"/>
    <lineage>
        <taxon>Bacteria</taxon>
        <taxon>Bacillati</taxon>
        <taxon>Actinomycetota</taxon>
        <taxon>Actinomycetes</taxon>
        <taxon>Streptosporangiales</taxon>
        <taxon>Streptosporangiaceae</taxon>
        <taxon>Planotetraspora</taxon>
    </lineage>
</organism>
<evidence type="ECO:0000313" key="2">
    <source>
        <dbReference type="Proteomes" id="UP000630097"/>
    </source>
</evidence>
<name>A0A8J3PSS9_9ACTN</name>
<protein>
    <submittedName>
        <fullName evidence="1">Uncharacterized protein</fullName>
    </submittedName>
</protein>
<reference evidence="1 2" key="1">
    <citation type="submission" date="2021-01" db="EMBL/GenBank/DDBJ databases">
        <title>Whole genome shotgun sequence of Planotetraspora kaengkrachanensis NBRC 104272.</title>
        <authorList>
            <person name="Komaki H."/>
            <person name="Tamura T."/>
        </authorList>
    </citation>
    <scope>NUCLEOTIDE SEQUENCE [LARGE SCALE GENOMIC DNA]</scope>
    <source>
        <strain evidence="1 2">NBRC 104272</strain>
    </source>
</reference>